<reference evidence="3 4" key="1">
    <citation type="submission" date="2023-07" db="EMBL/GenBank/DDBJ databases">
        <authorList>
            <person name="Girao M."/>
            <person name="Carvalho M.F."/>
        </authorList>
    </citation>
    <scope>NUCLEOTIDE SEQUENCE [LARGE SCALE GENOMIC DNA]</scope>
    <source>
        <strain evidence="3 4">YIM65754</strain>
    </source>
</reference>
<keyword evidence="2" id="KW-0560">Oxidoreductase</keyword>
<dbReference type="SUPFAM" id="SSF51735">
    <property type="entry name" value="NAD(P)-binding Rossmann-fold domains"/>
    <property type="match status" value="1"/>
</dbReference>
<dbReference type="Gene3D" id="3.40.50.720">
    <property type="entry name" value="NAD(P)-binding Rossmann-like Domain"/>
    <property type="match status" value="1"/>
</dbReference>
<keyword evidence="4" id="KW-1185">Reference proteome</keyword>
<dbReference type="Proteomes" id="UP001336020">
    <property type="component" value="Unassembled WGS sequence"/>
</dbReference>
<organism evidence="3 4">
    <name type="scientific">Rhodococcus artemisiae</name>
    <dbReference type="NCBI Taxonomy" id="714159"/>
    <lineage>
        <taxon>Bacteria</taxon>
        <taxon>Bacillati</taxon>
        <taxon>Actinomycetota</taxon>
        <taxon>Actinomycetes</taxon>
        <taxon>Mycobacteriales</taxon>
        <taxon>Nocardiaceae</taxon>
        <taxon>Rhodococcus</taxon>
    </lineage>
</organism>
<evidence type="ECO:0000313" key="4">
    <source>
        <dbReference type="Proteomes" id="UP001336020"/>
    </source>
</evidence>
<dbReference type="PANTHER" id="PTHR24320">
    <property type="entry name" value="RETINOL DEHYDROGENASE"/>
    <property type="match status" value="1"/>
</dbReference>
<dbReference type="Pfam" id="PF00106">
    <property type="entry name" value="adh_short"/>
    <property type="match status" value="1"/>
</dbReference>
<dbReference type="RefSeq" id="WP_330132858.1">
    <property type="nucleotide sequence ID" value="NZ_JAUTXY010000003.1"/>
</dbReference>
<dbReference type="InterPro" id="IPR002347">
    <property type="entry name" value="SDR_fam"/>
</dbReference>
<protein>
    <submittedName>
        <fullName evidence="3">SDR family NAD(P)-dependent oxidoreductase</fullName>
    </submittedName>
</protein>
<name>A0ABU7L7U7_9NOCA</name>
<comment type="similarity">
    <text evidence="1">Belongs to the short-chain dehydrogenases/reductases (SDR) family.</text>
</comment>
<evidence type="ECO:0000256" key="1">
    <source>
        <dbReference type="ARBA" id="ARBA00006484"/>
    </source>
</evidence>
<evidence type="ECO:0000313" key="3">
    <source>
        <dbReference type="EMBL" id="MEE2057617.1"/>
    </source>
</evidence>
<proteinExistence type="inferred from homology"/>
<dbReference type="EMBL" id="JAUTXY010000003">
    <property type="protein sequence ID" value="MEE2057617.1"/>
    <property type="molecule type" value="Genomic_DNA"/>
</dbReference>
<evidence type="ECO:0000256" key="2">
    <source>
        <dbReference type="ARBA" id="ARBA00023002"/>
    </source>
</evidence>
<accession>A0ABU7L7U7</accession>
<sequence>MTTIVMTGGSAGFGAVAVDLLSRESDVHLLIGARTASPDFIPVDLACLDSVRAFAEAVQERLGDTGIDVLALNAGSILPSDAVRTDDDIEATFAVNHLAHYLLVRLLMPSFSEEARIVITTSGTHDPALRTGLEAPRHADADLLAHPDRDPERHLTPQRAGQHAYSASKLCNVLTVRALRVYPDIRARHITALAYDPGQVFGTGLVRSLPRPRRIAWSVFGTVLGAPLRRFDRTMNTRVAAGMALASLVSGRTTPPPGRCYAALRSGHLTFPDPSTLARRDDVARALWNDSARMVGLTVDQSVGTPGRRSR</sequence>
<comment type="caution">
    <text evidence="3">The sequence shown here is derived from an EMBL/GenBank/DDBJ whole genome shotgun (WGS) entry which is preliminary data.</text>
</comment>
<dbReference type="InterPro" id="IPR036291">
    <property type="entry name" value="NAD(P)-bd_dom_sf"/>
</dbReference>
<gene>
    <name evidence="3" type="ORF">Q7514_08770</name>
</gene>
<dbReference type="PANTHER" id="PTHR24320:SF152">
    <property type="entry name" value="SHORT-CHAIN DEHYDROGENASE_REDUCTASE FAMILY PROTEIN"/>
    <property type="match status" value="1"/>
</dbReference>